<reference evidence="1" key="2">
    <citation type="journal article" date="2020" name="Nat. Commun.">
        <title>Large-scale genome sequencing of mycorrhizal fungi provides insights into the early evolution of symbiotic traits.</title>
        <authorList>
            <person name="Miyauchi S."/>
            <person name="Kiss E."/>
            <person name="Kuo A."/>
            <person name="Drula E."/>
            <person name="Kohler A."/>
            <person name="Sanchez-Garcia M."/>
            <person name="Morin E."/>
            <person name="Andreopoulos B."/>
            <person name="Barry K.W."/>
            <person name="Bonito G."/>
            <person name="Buee M."/>
            <person name="Carver A."/>
            <person name="Chen C."/>
            <person name="Cichocki N."/>
            <person name="Clum A."/>
            <person name="Culley D."/>
            <person name="Crous P.W."/>
            <person name="Fauchery L."/>
            <person name="Girlanda M."/>
            <person name="Hayes R.D."/>
            <person name="Keri Z."/>
            <person name="LaButti K."/>
            <person name="Lipzen A."/>
            <person name="Lombard V."/>
            <person name="Magnuson J."/>
            <person name="Maillard F."/>
            <person name="Murat C."/>
            <person name="Nolan M."/>
            <person name="Ohm R.A."/>
            <person name="Pangilinan J."/>
            <person name="Pereira M.F."/>
            <person name="Perotto S."/>
            <person name="Peter M."/>
            <person name="Pfister S."/>
            <person name="Riley R."/>
            <person name="Sitrit Y."/>
            <person name="Stielow J.B."/>
            <person name="Szollosi G."/>
            <person name="Zifcakova L."/>
            <person name="Stursova M."/>
            <person name="Spatafora J.W."/>
            <person name="Tedersoo L."/>
            <person name="Vaario L.M."/>
            <person name="Yamada A."/>
            <person name="Yan M."/>
            <person name="Wang P."/>
            <person name="Xu J."/>
            <person name="Bruns T."/>
            <person name="Baldrian P."/>
            <person name="Vilgalys R."/>
            <person name="Dunand C."/>
            <person name="Henrissat B."/>
            <person name="Grigoriev I.V."/>
            <person name="Hibbett D."/>
            <person name="Nagy L.G."/>
            <person name="Martin F.M."/>
        </authorList>
    </citation>
    <scope>NUCLEOTIDE SEQUENCE</scope>
    <source>
        <strain evidence="1">P2</strain>
    </source>
</reference>
<protein>
    <submittedName>
        <fullName evidence="1">Uncharacterized protein</fullName>
    </submittedName>
</protein>
<evidence type="ECO:0000313" key="1">
    <source>
        <dbReference type="EMBL" id="KAF9644974.1"/>
    </source>
</evidence>
<organism evidence="1 2">
    <name type="scientific">Thelephora ganbajun</name>
    <name type="common">Ganba fungus</name>
    <dbReference type="NCBI Taxonomy" id="370292"/>
    <lineage>
        <taxon>Eukaryota</taxon>
        <taxon>Fungi</taxon>
        <taxon>Dikarya</taxon>
        <taxon>Basidiomycota</taxon>
        <taxon>Agaricomycotina</taxon>
        <taxon>Agaricomycetes</taxon>
        <taxon>Thelephorales</taxon>
        <taxon>Thelephoraceae</taxon>
        <taxon>Thelephora</taxon>
    </lineage>
</organism>
<sequence length="683" mass="74331">MNIYNIFTTFVVVLIHLLHTNNTCALAPLLDAPEPDTTYSIRYIITPPSVPLTIDPSPPVLAPPFDPDYAPTPPRTFVGATSAGHGTNSFSVDWVTNFLVVIISGLLVHEAVSWFVLYTGNGLPNEASSAVQDHPPLSSATSSAPPTPPSPPFQFWVNDPYFQYVLASPTFDTPATFLGEDLDRAILSSRSICATAPLSSPIPSSVSAPVDPDILHMFSVSSMPSLHSSSSLSDEEDDHSPVAVPFNDNSSVSAGPIFSIAARSVRDFMDEITHAFSPSPSFVTRTPPVVTRIPRNLWEELVDAGSNDEHSAWDGYPRVTLHTPVGLNDESIEGHDECIENDVVEPLVRARTVGANESPATSTLTAQDAEKVESTAKSAEFPRAASSTRIPRLVPTPAWKKTISALVSGGGKKSTRSVTARTSASSSTTSSMPDAPKKLNRSKDVEQALSTPGDIAAKRLGATTDVRGSKRDSEGQGRVFEKCDCDLEAALFEPESWNKFKIPASCHPRRPIHFFSPREADKCNSSTRIVVDNVNAFRHHSTEPNVPYANKDVEDLFYSVGAKNVRCFDGRIVGGVVRYNTSYAVVDFETVEDAKAAFKMFQGRKAYPDSYHLRLKYVDVNDRTFGRRMAVSMGPMERSEEERKAFVEFVEDLERVDVDLAKVVMLGRPGFTLPPRPATPSGS</sequence>
<accession>A0ACB6Z649</accession>
<keyword evidence="2" id="KW-1185">Reference proteome</keyword>
<gene>
    <name evidence="1" type="ORF">BDM02DRAFT_813294</name>
</gene>
<dbReference type="Proteomes" id="UP000886501">
    <property type="component" value="Unassembled WGS sequence"/>
</dbReference>
<dbReference type="EMBL" id="MU118110">
    <property type="protein sequence ID" value="KAF9644974.1"/>
    <property type="molecule type" value="Genomic_DNA"/>
</dbReference>
<evidence type="ECO:0000313" key="2">
    <source>
        <dbReference type="Proteomes" id="UP000886501"/>
    </source>
</evidence>
<comment type="caution">
    <text evidence="1">The sequence shown here is derived from an EMBL/GenBank/DDBJ whole genome shotgun (WGS) entry which is preliminary data.</text>
</comment>
<proteinExistence type="predicted"/>
<name>A0ACB6Z649_THEGA</name>
<reference evidence="1" key="1">
    <citation type="submission" date="2019-10" db="EMBL/GenBank/DDBJ databases">
        <authorList>
            <consortium name="DOE Joint Genome Institute"/>
            <person name="Kuo A."/>
            <person name="Miyauchi S."/>
            <person name="Kiss E."/>
            <person name="Drula E."/>
            <person name="Kohler A."/>
            <person name="Sanchez-Garcia M."/>
            <person name="Andreopoulos B."/>
            <person name="Barry K.W."/>
            <person name="Bonito G."/>
            <person name="Buee M."/>
            <person name="Carver A."/>
            <person name="Chen C."/>
            <person name="Cichocki N."/>
            <person name="Clum A."/>
            <person name="Culley D."/>
            <person name="Crous P.W."/>
            <person name="Fauchery L."/>
            <person name="Girlanda M."/>
            <person name="Hayes R."/>
            <person name="Keri Z."/>
            <person name="Labutti K."/>
            <person name="Lipzen A."/>
            <person name="Lombard V."/>
            <person name="Magnuson J."/>
            <person name="Maillard F."/>
            <person name="Morin E."/>
            <person name="Murat C."/>
            <person name="Nolan M."/>
            <person name="Ohm R."/>
            <person name="Pangilinan J."/>
            <person name="Pereira M."/>
            <person name="Perotto S."/>
            <person name="Peter M."/>
            <person name="Riley R."/>
            <person name="Sitrit Y."/>
            <person name="Stielow B."/>
            <person name="Szollosi G."/>
            <person name="Zifcakova L."/>
            <person name="Stursova M."/>
            <person name="Spatafora J.W."/>
            <person name="Tedersoo L."/>
            <person name="Vaario L.-M."/>
            <person name="Yamada A."/>
            <person name="Yan M."/>
            <person name="Wang P."/>
            <person name="Xu J."/>
            <person name="Bruns T."/>
            <person name="Baldrian P."/>
            <person name="Vilgalys R."/>
            <person name="Henrissat B."/>
            <person name="Grigoriev I.V."/>
            <person name="Hibbett D."/>
            <person name="Nagy L.G."/>
            <person name="Martin F.M."/>
        </authorList>
    </citation>
    <scope>NUCLEOTIDE SEQUENCE</scope>
    <source>
        <strain evidence="1">P2</strain>
    </source>
</reference>